<protein>
    <submittedName>
        <fullName evidence="2">Uncharacterized protein</fullName>
    </submittedName>
</protein>
<proteinExistence type="predicted"/>
<gene>
    <name evidence="2" type="ORF">PILCRDRAFT_410675</name>
</gene>
<sequence length="55" mass="6448">MFGFDIYPKYRSHYECTQLKCMLLFPSFPASSITSLIPIYDLLMSFCATIFFNAY</sequence>
<organism evidence="2 3">
    <name type="scientific">Piloderma croceum (strain F 1598)</name>
    <dbReference type="NCBI Taxonomy" id="765440"/>
    <lineage>
        <taxon>Eukaryota</taxon>
        <taxon>Fungi</taxon>
        <taxon>Dikarya</taxon>
        <taxon>Basidiomycota</taxon>
        <taxon>Agaricomycotina</taxon>
        <taxon>Agaricomycetes</taxon>
        <taxon>Agaricomycetidae</taxon>
        <taxon>Atheliales</taxon>
        <taxon>Atheliaceae</taxon>
        <taxon>Piloderma</taxon>
    </lineage>
</organism>
<dbReference type="InParanoid" id="A0A0C3G0Z6"/>
<reference evidence="3" key="2">
    <citation type="submission" date="2015-01" db="EMBL/GenBank/DDBJ databases">
        <title>Evolutionary Origins and Diversification of the Mycorrhizal Mutualists.</title>
        <authorList>
            <consortium name="DOE Joint Genome Institute"/>
            <consortium name="Mycorrhizal Genomics Consortium"/>
            <person name="Kohler A."/>
            <person name="Kuo A."/>
            <person name="Nagy L.G."/>
            <person name="Floudas D."/>
            <person name="Copeland A."/>
            <person name="Barry K.W."/>
            <person name="Cichocki N."/>
            <person name="Veneault-Fourrey C."/>
            <person name="LaButti K."/>
            <person name="Lindquist E.A."/>
            <person name="Lipzen A."/>
            <person name="Lundell T."/>
            <person name="Morin E."/>
            <person name="Murat C."/>
            <person name="Riley R."/>
            <person name="Ohm R."/>
            <person name="Sun H."/>
            <person name="Tunlid A."/>
            <person name="Henrissat B."/>
            <person name="Grigoriev I.V."/>
            <person name="Hibbett D.S."/>
            <person name="Martin F."/>
        </authorList>
    </citation>
    <scope>NUCLEOTIDE SEQUENCE [LARGE SCALE GENOMIC DNA]</scope>
    <source>
        <strain evidence="3">F 1598</strain>
    </source>
</reference>
<feature type="transmembrane region" description="Helical" evidence="1">
    <location>
        <begin position="32"/>
        <end position="52"/>
    </location>
</feature>
<reference evidence="2 3" key="1">
    <citation type="submission" date="2014-04" db="EMBL/GenBank/DDBJ databases">
        <authorList>
            <consortium name="DOE Joint Genome Institute"/>
            <person name="Kuo A."/>
            <person name="Tarkka M."/>
            <person name="Buscot F."/>
            <person name="Kohler A."/>
            <person name="Nagy L.G."/>
            <person name="Floudas D."/>
            <person name="Copeland A."/>
            <person name="Barry K.W."/>
            <person name="Cichocki N."/>
            <person name="Veneault-Fourrey C."/>
            <person name="LaButti K."/>
            <person name="Lindquist E.A."/>
            <person name="Lipzen A."/>
            <person name="Lundell T."/>
            <person name="Morin E."/>
            <person name="Murat C."/>
            <person name="Sun H."/>
            <person name="Tunlid A."/>
            <person name="Henrissat B."/>
            <person name="Grigoriev I.V."/>
            <person name="Hibbett D.S."/>
            <person name="Martin F."/>
            <person name="Nordberg H.P."/>
            <person name="Cantor M.N."/>
            <person name="Hua S.X."/>
        </authorList>
    </citation>
    <scope>NUCLEOTIDE SEQUENCE [LARGE SCALE GENOMIC DNA]</scope>
    <source>
        <strain evidence="2 3">F 1598</strain>
    </source>
</reference>
<dbReference type="Proteomes" id="UP000054166">
    <property type="component" value="Unassembled WGS sequence"/>
</dbReference>
<evidence type="ECO:0000313" key="2">
    <source>
        <dbReference type="EMBL" id="KIM84381.1"/>
    </source>
</evidence>
<keyword evidence="3" id="KW-1185">Reference proteome</keyword>
<keyword evidence="1" id="KW-0472">Membrane</keyword>
<dbReference type="EMBL" id="KN832988">
    <property type="protein sequence ID" value="KIM84381.1"/>
    <property type="molecule type" value="Genomic_DNA"/>
</dbReference>
<evidence type="ECO:0000313" key="3">
    <source>
        <dbReference type="Proteomes" id="UP000054166"/>
    </source>
</evidence>
<keyword evidence="1" id="KW-0812">Transmembrane</keyword>
<evidence type="ECO:0000256" key="1">
    <source>
        <dbReference type="SAM" id="Phobius"/>
    </source>
</evidence>
<keyword evidence="1" id="KW-1133">Transmembrane helix</keyword>
<accession>A0A0C3G0Z6</accession>
<dbReference type="AlphaFoldDB" id="A0A0C3G0Z6"/>
<name>A0A0C3G0Z6_PILCF</name>
<dbReference type="HOGENOM" id="CLU_3033191_0_0_1"/>